<organism evidence="1 2">
    <name type="scientific">Gemmatirosa kalamazoonensis</name>
    <dbReference type="NCBI Taxonomy" id="861299"/>
    <lineage>
        <taxon>Bacteria</taxon>
        <taxon>Pseudomonadati</taxon>
        <taxon>Gemmatimonadota</taxon>
        <taxon>Gemmatimonadia</taxon>
        <taxon>Gemmatimonadales</taxon>
        <taxon>Gemmatimonadaceae</taxon>
        <taxon>Gemmatirosa</taxon>
    </lineage>
</organism>
<dbReference type="Gene3D" id="1.20.1440.60">
    <property type="entry name" value="23S rRNA-intervening sequence"/>
    <property type="match status" value="1"/>
</dbReference>
<dbReference type="InterPro" id="IPR012657">
    <property type="entry name" value="23S_rRNA-intervening_sequence"/>
</dbReference>
<accession>W0RF96</accession>
<dbReference type="InParanoid" id="W0RF96"/>
<dbReference type="SUPFAM" id="SSF158446">
    <property type="entry name" value="IVS-encoded protein-like"/>
    <property type="match status" value="1"/>
</dbReference>
<dbReference type="AlphaFoldDB" id="W0RF96"/>
<dbReference type="Pfam" id="PF05635">
    <property type="entry name" value="23S_rRNA_IVP"/>
    <property type="match status" value="1"/>
</dbReference>
<dbReference type="Proteomes" id="UP000019151">
    <property type="component" value="Chromosome"/>
</dbReference>
<dbReference type="EMBL" id="CP007128">
    <property type="protein sequence ID" value="AHG88058.1"/>
    <property type="molecule type" value="Genomic_DNA"/>
</dbReference>
<dbReference type="HOGENOM" id="CLU_129874_0_3_0"/>
<dbReference type="NCBIfam" id="TIGR02436">
    <property type="entry name" value="four helix bundle protein"/>
    <property type="match status" value="1"/>
</dbReference>
<keyword evidence="2" id="KW-1185">Reference proteome</keyword>
<dbReference type="CDD" id="cd16377">
    <property type="entry name" value="23S_rRNA_IVP_like"/>
    <property type="match status" value="1"/>
</dbReference>
<dbReference type="KEGG" id="gba:J421_0521"/>
<dbReference type="RefSeq" id="WP_025409603.1">
    <property type="nucleotide sequence ID" value="NZ_CP007128.1"/>
</dbReference>
<evidence type="ECO:0000313" key="1">
    <source>
        <dbReference type="EMBL" id="AHG88058.1"/>
    </source>
</evidence>
<reference evidence="1 2" key="1">
    <citation type="journal article" date="2014" name="Genome Announc.">
        <title>Genome Sequence and Methylome of Soil Bacterium Gemmatirosa kalamazoonensis KBS708T, a Member of the Rarely Cultivated Gemmatimonadetes Phylum.</title>
        <authorList>
            <person name="Debruyn J.M."/>
            <person name="Radosevich M."/>
            <person name="Wommack K.E."/>
            <person name="Polson S.W."/>
            <person name="Hauser L.J."/>
            <person name="Fawaz M.N."/>
            <person name="Korlach J."/>
            <person name="Tsai Y.C."/>
        </authorList>
    </citation>
    <scope>NUCLEOTIDE SEQUENCE [LARGE SCALE GENOMIC DNA]</scope>
    <source>
        <strain evidence="1 2">KBS708</strain>
    </source>
</reference>
<sequence length="119" mass="13381">MATGDFRDLIVWQRSQELLREVYRLNRQLPPEERYEMGSQLRRAAGSVSSNIAEGHSSAYRKVFLAQLSSAHASLKEVDNHLISAVTVGHLYPEDVADALALSDEVSRMLRVMRRKLGG</sequence>
<protein>
    <submittedName>
        <fullName evidence="1">CHP02436-containing protein</fullName>
    </submittedName>
</protein>
<evidence type="ECO:0000313" key="2">
    <source>
        <dbReference type="Proteomes" id="UP000019151"/>
    </source>
</evidence>
<dbReference type="PANTHER" id="PTHR38471">
    <property type="entry name" value="FOUR HELIX BUNDLE PROTEIN"/>
    <property type="match status" value="1"/>
</dbReference>
<name>W0RF96_9BACT</name>
<proteinExistence type="predicted"/>
<dbReference type="InterPro" id="IPR036583">
    <property type="entry name" value="23S_rRNA_IVS_sf"/>
</dbReference>
<dbReference type="PANTHER" id="PTHR38471:SF2">
    <property type="entry name" value="FOUR HELIX BUNDLE PROTEIN"/>
    <property type="match status" value="1"/>
</dbReference>
<gene>
    <name evidence="1" type="ORF">J421_0521</name>
</gene>
<dbReference type="OrthoDB" id="276165at2"/>
<dbReference type="STRING" id="861299.J421_0521"/>